<feature type="region of interest" description="Disordered" evidence="1">
    <location>
        <begin position="71"/>
        <end position="95"/>
    </location>
</feature>
<proteinExistence type="predicted"/>
<reference evidence="2" key="1">
    <citation type="submission" date="2018-01" db="EMBL/GenBank/DDBJ databases">
        <title>An insight into the sialome of Amazonian anophelines.</title>
        <authorList>
            <person name="Ribeiro J.M."/>
            <person name="Scarpassa V."/>
            <person name="Calvo E."/>
        </authorList>
    </citation>
    <scope>NUCLEOTIDE SEQUENCE</scope>
    <source>
        <tissue evidence="2">Salivary glands</tissue>
    </source>
</reference>
<dbReference type="AlphaFoldDB" id="A0A2M4CAA4"/>
<feature type="compositionally biased region" description="Basic and acidic residues" evidence="1">
    <location>
        <begin position="71"/>
        <end position="81"/>
    </location>
</feature>
<evidence type="ECO:0000256" key="1">
    <source>
        <dbReference type="SAM" id="MobiDB-lite"/>
    </source>
</evidence>
<evidence type="ECO:0000313" key="2">
    <source>
        <dbReference type="EMBL" id="MBW61878.1"/>
    </source>
</evidence>
<dbReference type="EMBL" id="GGFJ01012737">
    <property type="protein sequence ID" value="MBW61878.1"/>
    <property type="molecule type" value="Transcribed_RNA"/>
</dbReference>
<organism evidence="2">
    <name type="scientific">Anopheles marajoara</name>
    <dbReference type="NCBI Taxonomy" id="58244"/>
    <lineage>
        <taxon>Eukaryota</taxon>
        <taxon>Metazoa</taxon>
        <taxon>Ecdysozoa</taxon>
        <taxon>Arthropoda</taxon>
        <taxon>Hexapoda</taxon>
        <taxon>Insecta</taxon>
        <taxon>Pterygota</taxon>
        <taxon>Neoptera</taxon>
        <taxon>Endopterygota</taxon>
        <taxon>Diptera</taxon>
        <taxon>Nematocera</taxon>
        <taxon>Culicoidea</taxon>
        <taxon>Culicidae</taxon>
        <taxon>Anophelinae</taxon>
        <taxon>Anopheles</taxon>
    </lineage>
</organism>
<protein>
    <submittedName>
        <fullName evidence="2">Putative secreted protein</fullName>
    </submittedName>
</protein>
<accession>A0A2M4CAA4</accession>
<sequence length="95" mass="10251">MLRLRKASKLGGASSASSSTTFLTVLCAAKATECFSDSERLVRTREGERFKEKLSHARVTIVLWCSRGAEGDLSKKKKSEDSESGTVAPFALHSG</sequence>
<name>A0A2M4CAA4_9DIPT</name>